<evidence type="ECO:0000313" key="4">
    <source>
        <dbReference type="EMBL" id="MDP7734148.1"/>
    </source>
</evidence>
<name>A0A4R5WUN3_9MYCO</name>
<gene>
    <name evidence="4" type="ORF">QXL92_05220</name>
</gene>
<dbReference type="GO" id="GO:0070967">
    <property type="term" value="F:coenzyme F420 binding"/>
    <property type="evidence" value="ECO:0007669"/>
    <property type="project" value="TreeGrafter"/>
</dbReference>
<dbReference type="PANTHER" id="PTHR39428:SF1">
    <property type="entry name" value="F420H(2)-DEPENDENT QUINONE REDUCTASE RV1261C"/>
    <property type="match status" value="1"/>
</dbReference>
<dbReference type="GO" id="GO:0016491">
    <property type="term" value="F:oxidoreductase activity"/>
    <property type="evidence" value="ECO:0007669"/>
    <property type="project" value="UniProtKB-KW"/>
</dbReference>
<keyword evidence="2" id="KW-0560">Oxidoreductase</keyword>
<comment type="catalytic activity">
    <reaction evidence="3">
        <text>oxidized coenzyme F420-(gamma-L-Glu)(n) + a quinol + H(+) = reduced coenzyme F420-(gamma-L-Glu)(n) + a quinone</text>
        <dbReference type="Rhea" id="RHEA:39663"/>
        <dbReference type="Rhea" id="RHEA-COMP:12939"/>
        <dbReference type="Rhea" id="RHEA-COMP:14378"/>
        <dbReference type="ChEBI" id="CHEBI:15378"/>
        <dbReference type="ChEBI" id="CHEBI:24646"/>
        <dbReference type="ChEBI" id="CHEBI:132124"/>
        <dbReference type="ChEBI" id="CHEBI:133980"/>
        <dbReference type="ChEBI" id="CHEBI:139511"/>
    </reaction>
</comment>
<dbReference type="Gene3D" id="2.30.110.10">
    <property type="entry name" value="Electron Transport, Fmn-binding Protein, Chain A"/>
    <property type="match status" value="1"/>
</dbReference>
<dbReference type="Pfam" id="PF04075">
    <property type="entry name" value="F420H2_quin_red"/>
    <property type="match status" value="1"/>
</dbReference>
<proteinExistence type="inferred from homology"/>
<evidence type="ECO:0000256" key="1">
    <source>
        <dbReference type="ARBA" id="ARBA00008710"/>
    </source>
</evidence>
<evidence type="ECO:0000256" key="3">
    <source>
        <dbReference type="ARBA" id="ARBA00049106"/>
    </source>
</evidence>
<dbReference type="RefSeq" id="WP_133435029.1">
    <property type="nucleotide sequence ID" value="NZ_JAUFSA010000001.1"/>
</dbReference>
<comment type="caution">
    <text evidence="4">The sequence shown here is derived from an EMBL/GenBank/DDBJ whole genome shotgun (WGS) entry which is preliminary data.</text>
</comment>
<protein>
    <submittedName>
        <fullName evidence="4">Nitroreductase/quinone reductase family protein</fullName>
    </submittedName>
</protein>
<dbReference type="InterPro" id="IPR004378">
    <property type="entry name" value="F420H2_quin_Rdtase"/>
</dbReference>
<evidence type="ECO:0000313" key="5">
    <source>
        <dbReference type="Proteomes" id="UP001229081"/>
    </source>
</evidence>
<comment type="similarity">
    <text evidence="1">Belongs to the F420H(2)-dependent quinone reductase family.</text>
</comment>
<accession>A0A4R5WUN3</accession>
<dbReference type="InterPro" id="IPR012349">
    <property type="entry name" value="Split_barrel_FMN-bd"/>
</dbReference>
<sequence length="175" mass="18688">MAGNTVNGIPRVDPCARRGVLKRAAQWLAATKGGVAVTKLVVVPIDALLLKATGARISVTMGGAPVVVLVSTGARTGLRRETPLQYFTDGDEVILAASNFGGGKHPAWLYNLLATPECELRAGSGGGRFLAREVENGDRERLFELAIKLYPGYVKYAGRTEGVRTIRMLRLVPIS</sequence>
<reference evidence="4" key="1">
    <citation type="submission" date="2023-06" db="EMBL/GenBank/DDBJ databases">
        <title>Identification of two novel mycobacterium reveal diversities and complexities of Mycobacterium gordonae clade.</title>
        <authorList>
            <person name="Matsumoto Y."/>
            <person name="Nakamura S."/>
            <person name="Motooka D."/>
            <person name="Fukushima K."/>
        </authorList>
    </citation>
    <scope>NUCLEOTIDE SEQUENCE</scope>
    <source>
        <strain evidence="4">TY812</strain>
    </source>
</reference>
<dbReference type="AlphaFoldDB" id="A0A4R5WUN3"/>
<dbReference type="Proteomes" id="UP001229081">
    <property type="component" value="Unassembled WGS sequence"/>
</dbReference>
<dbReference type="PANTHER" id="PTHR39428">
    <property type="entry name" value="F420H(2)-DEPENDENT QUINONE REDUCTASE RV1261C"/>
    <property type="match status" value="1"/>
</dbReference>
<dbReference type="NCBIfam" id="TIGR00026">
    <property type="entry name" value="hi_GC_TIGR00026"/>
    <property type="match status" value="1"/>
</dbReference>
<dbReference type="EMBL" id="JAUFSA010000001">
    <property type="protein sequence ID" value="MDP7734148.1"/>
    <property type="molecule type" value="Genomic_DNA"/>
</dbReference>
<dbReference type="GO" id="GO:0005886">
    <property type="term" value="C:plasma membrane"/>
    <property type="evidence" value="ECO:0007669"/>
    <property type="project" value="TreeGrafter"/>
</dbReference>
<organism evidence="4 5">
    <name type="scientific">Mycobacterium paragordonae</name>
    <dbReference type="NCBI Taxonomy" id="1389713"/>
    <lineage>
        <taxon>Bacteria</taxon>
        <taxon>Bacillati</taxon>
        <taxon>Actinomycetota</taxon>
        <taxon>Actinomycetes</taxon>
        <taxon>Mycobacteriales</taxon>
        <taxon>Mycobacteriaceae</taxon>
        <taxon>Mycobacterium</taxon>
    </lineage>
</organism>
<evidence type="ECO:0000256" key="2">
    <source>
        <dbReference type="ARBA" id="ARBA00023002"/>
    </source>
</evidence>